<proteinExistence type="predicted"/>
<feature type="compositionally biased region" description="Basic and acidic residues" evidence="1">
    <location>
        <begin position="279"/>
        <end position="290"/>
    </location>
</feature>
<accession>A0AAV5QEI3</accession>
<dbReference type="Proteomes" id="UP001360560">
    <property type="component" value="Unassembled WGS sequence"/>
</dbReference>
<evidence type="ECO:0008006" key="4">
    <source>
        <dbReference type="Google" id="ProtNLM"/>
    </source>
</evidence>
<feature type="region of interest" description="Disordered" evidence="1">
    <location>
        <begin position="705"/>
        <end position="743"/>
    </location>
</feature>
<evidence type="ECO:0000313" key="2">
    <source>
        <dbReference type="EMBL" id="GMM33067.1"/>
    </source>
</evidence>
<organism evidence="2 3">
    <name type="scientific">Saccharomycopsis crataegensis</name>
    <dbReference type="NCBI Taxonomy" id="43959"/>
    <lineage>
        <taxon>Eukaryota</taxon>
        <taxon>Fungi</taxon>
        <taxon>Dikarya</taxon>
        <taxon>Ascomycota</taxon>
        <taxon>Saccharomycotina</taxon>
        <taxon>Saccharomycetes</taxon>
        <taxon>Saccharomycopsidaceae</taxon>
        <taxon>Saccharomycopsis</taxon>
    </lineage>
</organism>
<keyword evidence="3" id="KW-1185">Reference proteome</keyword>
<sequence length="913" mass="102758">MTERDRMPSNAIHGSINSLGDGYLVPYCRNCHKVIHINGSPAEPVYQQEIVDSFASLHGSKTGSKPSLTENMLPKMDHKQREYLEYIAQAYFSNDDDIDDTTRTYSKYSSVSPYLQCPNDCKKCQIIWKLILKIEITDSFTKLTSVKLLACDAVLADIQYRAQLESQSLQSKDAQFQLLLILAKFLAPWVANRTRFLIRTLGLHGDRENQFFFFQSRQEDETIITKIEQGLSPFVERWANDHVESTAVDDEILELAEGISENDGSNSPKNNISSTPKNNNEKDTMKDHGMPGRRITSSQNDGKVTKPPISNFTDKPETIPESKRPQIEQSIQDPSAPIVVLGTSRGWNADRSWWSENEDEERDINTGNKNETYRKENTRDTSMSINNGSPAIKSIGSQQSASQSTKMVGITVGRASDSESDSNSGSDLEDQHDDRSGYRYDNNSEAMTAEDRSEFKNIHKNNTNPSEPKIPIVSQNSKQRSNQQERSLSDSESGSEPASHAFTETQINDSPFPEIQSGNTISSFPTDFPFKDFVPRRRSGVLPEKIHRALLKWLYFHLDITLPSMDQYQELQNMTGLKHKSIYRWIKQAQSKYVPRMKKLKGIWEARIAKGVDKSLVNNSPKVLYEKDLNESNSENDDIELIDGDGETVEVEDNDGNGDAIEVLNENRVAIEIDSSDEMHVELESEIEMHNGNENQEEVEIIDKIESGNETRSEKDQKMENEDPGTQNEAKNSELNLEKQSTEKNEVHLKRMNANAIAVVIEDIIEIDGGKHSNEKNDDVNIVNTNNNDVSMKDGIEIDNQNPEKHLPQTEGKAYSGIPSAARVLENQDTPKSSVDSNKVSLFIDSDSFEGEVSDEDNELANSSSVSKNILIPTQQIDSMGHQTNKSEKPEEQGNETSFKARHLASQTIVEID</sequence>
<protein>
    <recommendedName>
        <fullName evidence="4">Homeobox domain-containing protein</fullName>
    </recommendedName>
</protein>
<dbReference type="AlphaFoldDB" id="A0AAV5QEI3"/>
<feature type="region of interest" description="Disordered" evidence="1">
    <location>
        <begin position="356"/>
        <end position="441"/>
    </location>
</feature>
<name>A0AAV5QEI3_9ASCO</name>
<feature type="compositionally biased region" description="Polar residues" evidence="1">
    <location>
        <begin position="473"/>
        <end position="509"/>
    </location>
</feature>
<dbReference type="Gene3D" id="1.10.10.60">
    <property type="entry name" value="Homeodomain-like"/>
    <property type="match status" value="1"/>
</dbReference>
<gene>
    <name evidence="2" type="ORF">DASC09_003920</name>
</gene>
<feature type="region of interest" description="Disordered" evidence="1">
    <location>
        <begin position="258"/>
        <end position="336"/>
    </location>
</feature>
<feature type="compositionally biased region" description="Basic and acidic residues" evidence="1">
    <location>
        <begin position="314"/>
        <end position="326"/>
    </location>
</feature>
<feature type="compositionally biased region" description="Polar residues" evidence="1">
    <location>
        <begin position="860"/>
        <end position="884"/>
    </location>
</feature>
<feature type="compositionally biased region" description="Acidic residues" evidence="1">
    <location>
        <begin position="849"/>
        <end position="859"/>
    </location>
</feature>
<feature type="compositionally biased region" description="Basic and acidic residues" evidence="1">
    <location>
        <begin position="705"/>
        <end position="721"/>
    </location>
</feature>
<feature type="region of interest" description="Disordered" evidence="1">
    <location>
        <begin position="849"/>
        <end position="913"/>
    </location>
</feature>
<feature type="compositionally biased region" description="Polar residues" evidence="1">
    <location>
        <begin position="262"/>
        <end position="278"/>
    </location>
</feature>
<feature type="region of interest" description="Disordered" evidence="1">
    <location>
        <begin position="458"/>
        <end position="518"/>
    </location>
</feature>
<feature type="compositionally biased region" description="Polar residues" evidence="1">
    <location>
        <begin position="724"/>
        <end position="735"/>
    </location>
</feature>
<evidence type="ECO:0000256" key="1">
    <source>
        <dbReference type="SAM" id="MobiDB-lite"/>
    </source>
</evidence>
<dbReference type="GeneID" id="90071046"/>
<feature type="compositionally biased region" description="Polar residues" evidence="1">
    <location>
        <begin position="380"/>
        <end position="406"/>
    </location>
</feature>
<feature type="compositionally biased region" description="Polar residues" evidence="1">
    <location>
        <begin position="295"/>
        <end position="313"/>
    </location>
</feature>
<dbReference type="RefSeq" id="XP_064850067.1">
    <property type="nucleotide sequence ID" value="XM_064993995.1"/>
</dbReference>
<evidence type="ECO:0000313" key="3">
    <source>
        <dbReference type="Proteomes" id="UP001360560"/>
    </source>
</evidence>
<dbReference type="EMBL" id="BTFZ01000001">
    <property type="protein sequence ID" value="GMM33067.1"/>
    <property type="molecule type" value="Genomic_DNA"/>
</dbReference>
<comment type="caution">
    <text evidence="2">The sequence shown here is derived from an EMBL/GenBank/DDBJ whole genome shotgun (WGS) entry which is preliminary data.</text>
</comment>
<reference evidence="2 3" key="1">
    <citation type="journal article" date="2023" name="Elife">
        <title>Identification of key yeast species and microbe-microbe interactions impacting larval growth of Drosophila in the wild.</title>
        <authorList>
            <person name="Mure A."/>
            <person name="Sugiura Y."/>
            <person name="Maeda R."/>
            <person name="Honda K."/>
            <person name="Sakurai N."/>
            <person name="Takahashi Y."/>
            <person name="Watada M."/>
            <person name="Katoh T."/>
            <person name="Gotoh A."/>
            <person name="Gotoh Y."/>
            <person name="Taniguchi I."/>
            <person name="Nakamura K."/>
            <person name="Hayashi T."/>
            <person name="Katayama T."/>
            <person name="Uemura T."/>
            <person name="Hattori Y."/>
        </authorList>
    </citation>
    <scope>NUCLEOTIDE SEQUENCE [LARGE SCALE GENOMIC DNA]</scope>
    <source>
        <strain evidence="2 3">SC-9</strain>
    </source>
</reference>